<gene>
    <name evidence="1" type="ORF">RF55_1872</name>
</gene>
<dbReference type="Proteomes" id="UP000036403">
    <property type="component" value="Unassembled WGS sequence"/>
</dbReference>
<name>A0A0J7L5G8_LASNI</name>
<evidence type="ECO:0000313" key="1">
    <source>
        <dbReference type="EMBL" id="KMQ97793.1"/>
    </source>
</evidence>
<organism evidence="1 2">
    <name type="scientific">Lasius niger</name>
    <name type="common">Black garden ant</name>
    <dbReference type="NCBI Taxonomy" id="67767"/>
    <lineage>
        <taxon>Eukaryota</taxon>
        <taxon>Metazoa</taxon>
        <taxon>Ecdysozoa</taxon>
        <taxon>Arthropoda</taxon>
        <taxon>Hexapoda</taxon>
        <taxon>Insecta</taxon>
        <taxon>Pterygota</taxon>
        <taxon>Neoptera</taxon>
        <taxon>Endopterygota</taxon>
        <taxon>Hymenoptera</taxon>
        <taxon>Apocrita</taxon>
        <taxon>Aculeata</taxon>
        <taxon>Formicoidea</taxon>
        <taxon>Formicidae</taxon>
        <taxon>Formicinae</taxon>
        <taxon>Lasius</taxon>
        <taxon>Lasius</taxon>
    </lineage>
</organism>
<dbReference type="PaxDb" id="67767-A0A0J7L5G8"/>
<reference evidence="1 2" key="1">
    <citation type="submission" date="2015-04" db="EMBL/GenBank/DDBJ databases">
        <title>Lasius niger genome sequencing.</title>
        <authorList>
            <person name="Konorov E.A."/>
            <person name="Nikitin M.A."/>
            <person name="Kirill M.V."/>
            <person name="Chang P."/>
        </authorList>
    </citation>
    <scope>NUCLEOTIDE SEQUENCE [LARGE SCALE GENOMIC DNA]</scope>
    <source>
        <tissue evidence="1">Whole</tissue>
    </source>
</reference>
<proteinExistence type="predicted"/>
<dbReference type="EMBL" id="LBMM01000680">
    <property type="protein sequence ID" value="KMQ97793.1"/>
    <property type="molecule type" value="Genomic_DNA"/>
</dbReference>
<keyword evidence="2" id="KW-1185">Reference proteome</keyword>
<accession>A0A0J7L5G8</accession>
<sequence length="187" mass="20743">MDEIYIVKKYNPEADTWDNLHDFDAFIEVVVKQLHINMIAGGVAYIEIMDATGKPYNDEIHGKVTGDSCYTRRYNIEGKHPSVMVLPQTTPGAIITATMYAPGCLPKVLKVEDLRVDGKRTPSTERMYAYTAYIMKIRGTVPLVAYACPNCAFTIHCTNMTGDSACTCPQCGELHMRFVTAEGAYGV</sequence>
<comment type="caution">
    <text evidence="1">The sequence shown here is derived from an EMBL/GenBank/DDBJ whole genome shotgun (WGS) entry which is preliminary data.</text>
</comment>
<evidence type="ECO:0000313" key="2">
    <source>
        <dbReference type="Proteomes" id="UP000036403"/>
    </source>
</evidence>
<protein>
    <submittedName>
        <fullName evidence="1">Putative zinc finger protein 114</fullName>
    </submittedName>
</protein>
<dbReference type="AlphaFoldDB" id="A0A0J7L5G8"/>